<accession>D5T580</accession>
<reference evidence="1 2" key="1">
    <citation type="journal article" date="2010" name="J. Bacteriol.">
        <title>Complete genome sequence analysis of Leuconostoc kimchii IMSNU 11154.</title>
        <authorList>
            <person name="Oh H.M."/>
            <person name="Cho Y.J."/>
            <person name="Kim B.K."/>
            <person name="Roe J.H."/>
            <person name="Kang S.O."/>
            <person name="Nahm B.H."/>
            <person name="Jeong G."/>
            <person name="Han H.U."/>
            <person name="Chun J."/>
        </authorList>
    </citation>
    <scope>NUCLEOTIDE SEQUENCE [LARGE SCALE GENOMIC DNA]</scope>
    <source>
        <strain evidence="2">IMSNU 11154 / KCTC 2386 / IH25</strain>
    </source>
</reference>
<protein>
    <submittedName>
        <fullName evidence="1">Uncharacterized protein</fullName>
    </submittedName>
</protein>
<gene>
    <name evidence="1" type="ordered locus">LKI_10130</name>
</gene>
<dbReference type="PATRIC" id="fig|762051.18.peg.2037"/>
<dbReference type="KEGG" id="lki:LKI_10130"/>
<evidence type="ECO:0000313" key="1">
    <source>
        <dbReference type="EMBL" id="ADG41565.1"/>
    </source>
</evidence>
<proteinExistence type="predicted"/>
<organism evidence="1 2">
    <name type="scientific">Leuconostoc kimchii (strain IMSNU 11154 / KCTC 2386 / IH25)</name>
    <dbReference type="NCBI Taxonomy" id="762051"/>
    <lineage>
        <taxon>Bacteria</taxon>
        <taxon>Bacillati</taxon>
        <taxon>Bacillota</taxon>
        <taxon>Bacilli</taxon>
        <taxon>Lactobacillales</taxon>
        <taxon>Lactobacillaceae</taxon>
        <taxon>Leuconostoc</taxon>
    </lineage>
</organism>
<name>D5T580_LEUKI</name>
<dbReference type="HOGENOM" id="CLU_3409604_0_0_9"/>
<sequence length="29" mass="3561">MLFSDFYDKKTDQIKQKTNDYYQPIIGFL</sequence>
<dbReference type="EMBL" id="CP001758">
    <property type="protein sequence ID" value="ADG41565.1"/>
    <property type="molecule type" value="Genomic_DNA"/>
</dbReference>
<dbReference type="AlphaFoldDB" id="D5T580"/>
<dbReference type="Proteomes" id="UP000002362">
    <property type="component" value="Chromosome"/>
</dbReference>
<evidence type="ECO:0000313" key="2">
    <source>
        <dbReference type="Proteomes" id="UP000002362"/>
    </source>
</evidence>